<evidence type="ECO:0000256" key="3">
    <source>
        <dbReference type="ARBA" id="ARBA00022741"/>
    </source>
</evidence>
<dbReference type="Proteomes" id="UP000294543">
    <property type="component" value="Unassembled WGS sequence"/>
</dbReference>
<evidence type="ECO:0000256" key="6">
    <source>
        <dbReference type="ARBA" id="ARBA00023136"/>
    </source>
</evidence>
<dbReference type="PANTHER" id="PTHR24221">
    <property type="entry name" value="ATP-BINDING CASSETTE SUB-FAMILY B"/>
    <property type="match status" value="1"/>
</dbReference>
<protein>
    <submittedName>
        <fullName evidence="9">ABC transporter ATP-binding protein</fullName>
    </submittedName>
</protein>
<evidence type="ECO:0000256" key="5">
    <source>
        <dbReference type="ARBA" id="ARBA00022989"/>
    </source>
</evidence>
<reference evidence="9 10" key="1">
    <citation type="submission" date="2019-03" db="EMBL/GenBank/DDBJ databases">
        <title>Draft genome sequences of novel Actinobacteria.</title>
        <authorList>
            <person name="Sahin N."/>
            <person name="Ay H."/>
            <person name="Saygin H."/>
        </authorList>
    </citation>
    <scope>NUCLEOTIDE SEQUENCE [LARGE SCALE GENOMIC DNA]</scope>
    <source>
        <strain evidence="9 10">KC712</strain>
    </source>
</reference>
<evidence type="ECO:0000313" key="9">
    <source>
        <dbReference type="EMBL" id="TDD23825.1"/>
    </source>
</evidence>
<dbReference type="InterPro" id="IPR039421">
    <property type="entry name" value="Type_1_exporter"/>
</dbReference>
<evidence type="ECO:0000256" key="7">
    <source>
        <dbReference type="SAM" id="Phobius"/>
    </source>
</evidence>
<dbReference type="RefSeq" id="WP_132506118.1">
    <property type="nucleotide sequence ID" value="NZ_SMKP01000015.1"/>
</dbReference>
<feature type="transmembrane region" description="Helical" evidence="7">
    <location>
        <begin position="284"/>
        <end position="304"/>
    </location>
</feature>
<dbReference type="InterPro" id="IPR003593">
    <property type="entry name" value="AAA+_ATPase"/>
</dbReference>
<dbReference type="SUPFAM" id="SSF90123">
    <property type="entry name" value="ABC transporter transmembrane region"/>
    <property type="match status" value="1"/>
</dbReference>
<evidence type="ECO:0000256" key="1">
    <source>
        <dbReference type="ARBA" id="ARBA00004651"/>
    </source>
</evidence>
<dbReference type="PANTHER" id="PTHR24221:SF646">
    <property type="entry name" value="HAEMOLYSIN SECRETION ATP-BINDING PROTEIN"/>
    <property type="match status" value="1"/>
</dbReference>
<evidence type="ECO:0000256" key="2">
    <source>
        <dbReference type="ARBA" id="ARBA00022692"/>
    </source>
</evidence>
<organism evidence="9 10">
    <name type="scientific">Nonomuraea diastatica</name>
    <dbReference type="NCBI Taxonomy" id="1848329"/>
    <lineage>
        <taxon>Bacteria</taxon>
        <taxon>Bacillati</taxon>
        <taxon>Actinomycetota</taxon>
        <taxon>Actinomycetes</taxon>
        <taxon>Streptosporangiales</taxon>
        <taxon>Streptosporangiaceae</taxon>
        <taxon>Nonomuraea</taxon>
    </lineage>
</organism>
<dbReference type="SMART" id="SM00382">
    <property type="entry name" value="AAA"/>
    <property type="match status" value="1"/>
</dbReference>
<comment type="caution">
    <text evidence="9">The sequence shown here is derived from an EMBL/GenBank/DDBJ whole genome shotgun (WGS) entry which is preliminary data.</text>
</comment>
<dbReference type="EMBL" id="SMKP01000015">
    <property type="protein sequence ID" value="TDD23825.1"/>
    <property type="molecule type" value="Genomic_DNA"/>
</dbReference>
<keyword evidence="3" id="KW-0547">Nucleotide-binding</keyword>
<keyword evidence="4 9" id="KW-0067">ATP-binding</keyword>
<keyword evidence="2 7" id="KW-0812">Transmembrane</keyword>
<gene>
    <name evidence="9" type="ORF">E1294_07425</name>
</gene>
<keyword evidence="10" id="KW-1185">Reference proteome</keyword>
<feature type="transmembrane region" description="Helical" evidence="7">
    <location>
        <begin position="42"/>
        <end position="73"/>
    </location>
</feature>
<evidence type="ECO:0000256" key="4">
    <source>
        <dbReference type="ARBA" id="ARBA00022840"/>
    </source>
</evidence>
<dbReference type="InterPro" id="IPR017871">
    <property type="entry name" value="ABC_transporter-like_CS"/>
</dbReference>
<dbReference type="InterPro" id="IPR036640">
    <property type="entry name" value="ABC1_TM_sf"/>
</dbReference>
<dbReference type="Gene3D" id="1.20.1560.10">
    <property type="entry name" value="ABC transporter type 1, transmembrane domain"/>
    <property type="match status" value="1"/>
</dbReference>
<feature type="transmembrane region" description="Helical" evidence="7">
    <location>
        <begin position="85"/>
        <end position="105"/>
    </location>
</feature>
<dbReference type="GO" id="GO:0005524">
    <property type="term" value="F:ATP binding"/>
    <property type="evidence" value="ECO:0007669"/>
    <property type="project" value="UniProtKB-KW"/>
</dbReference>
<dbReference type="SUPFAM" id="SSF52540">
    <property type="entry name" value="P-loop containing nucleoside triphosphate hydrolases"/>
    <property type="match status" value="1"/>
</dbReference>
<dbReference type="GO" id="GO:0005886">
    <property type="term" value="C:plasma membrane"/>
    <property type="evidence" value="ECO:0007669"/>
    <property type="project" value="UniProtKB-SubCell"/>
</dbReference>
<sequence>MGRSSHGPRPGLSTSRAHGGVLPAARAIAAARWRIVRLLPQAGWAAVLATASCAVLLGILPVVFVLAGSLLLGGVAEARVDPARWPSVVAAFLLASAAFTVQQALAPAQNALSELVARRIDGEAFDRLIAASLHSRGIGPLEDQRLLEHLNVAGYELEQGVHTPGRAAAGMVHLAGRNVQLAGFVIVIGVVYSWVTAAGVLVTVLVFRHALLSGLRSFTGTLLAQAAVRRESRYLRDLAMRATAAKEIRVFGLLEWLRDRYRRAYLAWLRPVWRERRRSLLWPYLRYTVLCLLITAAVVVSAAVAGAQGLTVATLVLIVQAVLTGLRLGEFSPEADMQTIGGARTHEAVRAYERGAAAYDVDERTNPHDEIADPPAPREDIRFSGVSFRYRGSERPVFRDLDLRIRSGQCTAIVGLNGAGKTTLVKLLTRLYEPDGGVITVDGVDVRRFPVEAWRARISVVFQDYIRYEATAAENIGFGSVRHAGAREDVRDAAGEAGILGTLDALPGGLDTPLTPHIVGGTDLSGGQWQRVALARALFGLRHGGGVLVLDEPTASLDVRAEARFFDEFVRLTGGATTIMISHRFSTVRRADHIVVLENGRVSEEGSHRELLRRGGRYAGLFRLQAARYTGGPARRPFDGSGVPT</sequence>
<proteinExistence type="predicted"/>
<dbReference type="Pfam" id="PF00005">
    <property type="entry name" value="ABC_tran"/>
    <property type="match status" value="1"/>
</dbReference>
<dbReference type="PROSITE" id="PS00211">
    <property type="entry name" value="ABC_TRANSPORTER_1"/>
    <property type="match status" value="1"/>
</dbReference>
<name>A0A4R4X160_9ACTN</name>
<dbReference type="OrthoDB" id="9806127at2"/>
<dbReference type="Gene3D" id="3.40.50.300">
    <property type="entry name" value="P-loop containing nucleotide triphosphate hydrolases"/>
    <property type="match status" value="1"/>
</dbReference>
<dbReference type="PROSITE" id="PS50893">
    <property type="entry name" value="ABC_TRANSPORTER_2"/>
    <property type="match status" value="1"/>
</dbReference>
<evidence type="ECO:0000259" key="8">
    <source>
        <dbReference type="PROSITE" id="PS50893"/>
    </source>
</evidence>
<feature type="domain" description="ABC transporter" evidence="8">
    <location>
        <begin position="381"/>
        <end position="624"/>
    </location>
</feature>
<dbReference type="AlphaFoldDB" id="A0A4R4X160"/>
<dbReference type="InterPro" id="IPR003439">
    <property type="entry name" value="ABC_transporter-like_ATP-bd"/>
</dbReference>
<keyword evidence="5 7" id="KW-1133">Transmembrane helix</keyword>
<dbReference type="InterPro" id="IPR027417">
    <property type="entry name" value="P-loop_NTPase"/>
</dbReference>
<comment type="subcellular location">
    <subcellularLocation>
        <location evidence="1">Cell membrane</location>
        <topology evidence="1">Multi-pass membrane protein</topology>
    </subcellularLocation>
</comment>
<keyword evidence="6 7" id="KW-0472">Membrane</keyword>
<dbReference type="GO" id="GO:0034040">
    <property type="term" value="F:ATPase-coupled lipid transmembrane transporter activity"/>
    <property type="evidence" value="ECO:0007669"/>
    <property type="project" value="TreeGrafter"/>
</dbReference>
<dbReference type="GO" id="GO:0016887">
    <property type="term" value="F:ATP hydrolysis activity"/>
    <property type="evidence" value="ECO:0007669"/>
    <property type="project" value="InterPro"/>
</dbReference>
<accession>A0A4R4X160</accession>
<evidence type="ECO:0000313" key="10">
    <source>
        <dbReference type="Proteomes" id="UP000294543"/>
    </source>
</evidence>
<feature type="transmembrane region" description="Helical" evidence="7">
    <location>
        <begin position="181"/>
        <end position="207"/>
    </location>
</feature>